<dbReference type="InterPro" id="IPR013324">
    <property type="entry name" value="RNA_pol_sigma_r3/r4-like"/>
</dbReference>
<name>A0A1F6BK15_9BACT</name>
<evidence type="ECO:0000256" key="1">
    <source>
        <dbReference type="ARBA" id="ARBA00023163"/>
    </source>
</evidence>
<dbReference type="SUPFAM" id="SSF88659">
    <property type="entry name" value="Sigma3 and sigma4 domains of RNA polymerase sigma factors"/>
    <property type="match status" value="1"/>
</dbReference>
<gene>
    <name evidence="3" type="ORF">A2110_01340</name>
</gene>
<organism evidence="3 4">
    <name type="scientific">Candidatus Jorgensenbacteria bacterium GWA1_54_12</name>
    <dbReference type="NCBI Taxonomy" id="1798468"/>
    <lineage>
        <taxon>Bacteria</taxon>
        <taxon>Candidatus Joergenseniibacteriota</taxon>
    </lineage>
</organism>
<proteinExistence type="predicted"/>
<dbReference type="PANTHER" id="PTHR30603:SF47">
    <property type="entry name" value="RNA POLYMERASE SIGMA FACTOR SIGD, CHLOROPLASTIC"/>
    <property type="match status" value="1"/>
</dbReference>
<dbReference type="InterPro" id="IPR038087">
    <property type="entry name" value="RNAP_delta_N_dom_sf"/>
</dbReference>
<dbReference type="InterPro" id="IPR050239">
    <property type="entry name" value="Sigma-70_RNA_pol_init_factors"/>
</dbReference>
<feature type="domain" description="HTH HARE-type" evidence="2">
    <location>
        <begin position="211"/>
        <end position="275"/>
    </location>
</feature>
<protein>
    <recommendedName>
        <fullName evidence="2">HTH HARE-type domain-containing protein</fullName>
    </recommendedName>
</protein>
<dbReference type="AlphaFoldDB" id="A0A1F6BK15"/>
<evidence type="ECO:0000313" key="4">
    <source>
        <dbReference type="Proteomes" id="UP000176273"/>
    </source>
</evidence>
<dbReference type="GO" id="GO:0003700">
    <property type="term" value="F:DNA-binding transcription factor activity"/>
    <property type="evidence" value="ECO:0007669"/>
    <property type="project" value="InterPro"/>
</dbReference>
<dbReference type="STRING" id="1798468.A2110_01340"/>
<dbReference type="GO" id="GO:0006352">
    <property type="term" value="P:DNA-templated transcription initiation"/>
    <property type="evidence" value="ECO:0007669"/>
    <property type="project" value="InterPro"/>
</dbReference>
<accession>A0A1F6BK15</accession>
<dbReference type="Pfam" id="PF04545">
    <property type="entry name" value="Sigma70_r4"/>
    <property type="match status" value="1"/>
</dbReference>
<dbReference type="Proteomes" id="UP000176273">
    <property type="component" value="Unassembled WGS sequence"/>
</dbReference>
<dbReference type="PANTHER" id="PTHR30603">
    <property type="entry name" value="RNA POLYMERASE SIGMA FACTOR RPO"/>
    <property type="match status" value="1"/>
</dbReference>
<dbReference type="InterPro" id="IPR007759">
    <property type="entry name" value="Asxl_HARE-HTH"/>
</dbReference>
<dbReference type="Gene3D" id="1.10.10.10">
    <property type="entry name" value="Winged helix-like DNA-binding domain superfamily/Winged helix DNA-binding domain"/>
    <property type="match status" value="1"/>
</dbReference>
<sequence length="340" mass="39119">MVYLDAVIREALNDFSPKRRKVVRDRFGLNQSGKRRTLQDIGDDLGLTRERVRQIEGAARAVLAERFAALVPELLAEAYLFLDGTGGVRRDDYFITDLERAVQVEHTHQMGNKLRFILVTAEGAPYFHEGDRDVLPFWYADEERRTRVLRTVKNIVSFFEKEGPEAILAKQPHFKAFDTFELARAATLSPRIAVSPFGDIGLEEWAEINPRFVRDKAYLVLKKSPEPLHFRQIARLITDAGLSRRRAHPQTVHNELIKDERFMLVGRGMYGLEEHGFEGGTVREVIARILKEKGPLNAVGVVAEVQRRKFSKENTILLNLQNRQFFERFAEGMYRLRGAR</sequence>
<dbReference type="PROSITE" id="PS51913">
    <property type="entry name" value="HTH_HARE"/>
    <property type="match status" value="1"/>
</dbReference>
<reference evidence="3 4" key="1">
    <citation type="journal article" date="2016" name="Nat. Commun.">
        <title>Thousands of microbial genomes shed light on interconnected biogeochemical processes in an aquifer system.</title>
        <authorList>
            <person name="Anantharaman K."/>
            <person name="Brown C.T."/>
            <person name="Hug L.A."/>
            <person name="Sharon I."/>
            <person name="Castelle C.J."/>
            <person name="Probst A.J."/>
            <person name="Thomas B.C."/>
            <person name="Singh A."/>
            <person name="Wilkins M.J."/>
            <person name="Karaoz U."/>
            <person name="Brodie E.L."/>
            <person name="Williams K.H."/>
            <person name="Hubbard S.S."/>
            <person name="Banfield J.F."/>
        </authorList>
    </citation>
    <scope>NUCLEOTIDE SEQUENCE [LARGE SCALE GENOMIC DNA]</scope>
</reference>
<dbReference type="InterPro" id="IPR036388">
    <property type="entry name" value="WH-like_DNA-bd_sf"/>
</dbReference>
<dbReference type="Gene3D" id="1.10.10.1250">
    <property type="entry name" value="RNA polymerase, subunit delta, N-terminal domain"/>
    <property type="match status" value="1"/>
</dbReference>
<evidence type="ECO:0000259" key="2">
    <source>
        <dbReference type="PROSITE" id="PS51913"/>
    </source>
</evidence>
<dbReference type="EMBL" id="MFKH01000015">
    <property type="protein sequence ID" value="OGG37269.1"/>
    <property type="molecule type" value="Genomic_DNA"/>
</dbReference>
<dbReference type="InterPro" id="IPR000943">
    <property type="entry name" value="RNA_pol_sigma70"/>
</dbReference>
<dbReference type="PRINTS" id="PR00046">
    <property type="entry name" value="SIGMA70FCT"/>
</dbReference>
<keyword evidence="1" id="KW-0804">Transcription</keyword>
<dbReference type="InterPro" id="IPR007630">
    <property type="entry name" value="RNA_pol_sigma70_r4"/>
</dbReference>
<evidence type="ECO:0000313" key="3">
    <source>
        <dbReference type="EMBL" id="OGG37269.1"/>
    </source>
</evidence>
<comment type="caution">
    <text evidence="3">The sequence shown here is derived from an EMBL/GenBank/DDBJ whole genome shotgun (WGS) entry which is preliminary data.</text>
</comment>